<evidence type="ECO:0000313" key="2">
    <source>
        <dbReference type="EMBL" id="OMO99787.1"/>
    </source>
</evidence>
<dbReference type="InterPro" id="IPR036047">
    <property type="entry name" value="F-box-like_dom_sf"/>
</dbReference>
<gene>
    <name evidence="2" type="ORF">COLO4_13082</name>
</gene>
<dbReference type="InterPro" id="IPR032675">
    <property type="entry name" value="LRR_dom_sf"/>
</dbReference>
<dbReference type="InterPro" id="IPR017900">
    <property type="entry name" value="4Fe4S_Fe_S_CS"/>
</dbReference>
<evidence type="ECO:0000313" key="3">
    <source>
        <dbReference type="Proteomes" id="UP000187203"/>
    </source>
</evidence>
<dbReference type="PANTHER" id="PTHR13382">
    <property type="entry name" value="MITOCHONDRIAL ATP SYNTHASE COUPLING FACTOR B"/>
    <property type="match status" value="1"/>
</dbReference>
<dbReference type="PROSITE" id="PS50181">
    <property type="entry name" value="FBOX"/>
    <property type="match status" value="1"/>
</dbReference>
<dbReference type="SUPFAM" id="SSF81383">
    <property type="entry name" value="F-box domain"/>
    <property type="match status" value="1"/>
</dbReference>
<dbReference type="PROSITE" id="PS00198">
    <property type="entry name" value="4FE4S_FER_1"/>
    <property type="match status" value="1"/>
</dbReference>
<dbReference type="InterPro" id="IPR050648">
    <property type="entry name" value="F-box_LRR-repeat"/>
</dbReference>
<dbReference type="SUPFAM" id="SSF52047">
    <property type="entry name" value="RNI-like"/>
    <property type="match status" value="1"/>
</dbReference>
<dbReference type="STRING" id="93759.A0A1R3JYI8"/>
<keyword evidence="3" id="KW-1185">Reference proteome</keyword>
<reference evidence="3" key="1">
    <citation type="submission" date="2013-09" db="EMBL/GenBank/DDBJ databases">
        <title>Corchorus olitorius genome sequencing.</title>
        <authorList>
            <person name="Alam M."/>
            <person name="Haque M.S."/>
            <person name="Islam M.S."/>
            <person name="Emdad E.M."/>
            <person name="Islam M.M."/>
            <person name="Ahmed B."/>
            <person name="Halim A."/>
            <person name="Hossen Q.M.M."/>
            <person name="Hossain M.Z."/>
            <person name="Ahmed R."/>
            <person name="Khan M.M."/>
            <person name="Islam R."/>
            <person name="Rashid M.M."/>
            <person name="Khan S.A."/>
            <person name="Rahman M.S."/>
            <person name="Alam M."/>
            <person name="Yahiya A.S."/>
            <person name="Khan M.S."/>
            <person name="Azam M.S."/>
            <person name="Haque T."/>
            <person name="Lashkar M.Z.H."/>
            <person name="Akhand A.I."/>
            <person name="Morshed G."/>
            <person name="Roy S."/>
            <person name="Uddin K.S."/>
            <person name="Rabeya T."/>
            <person name="Hossain A.S."/>
            <person name="Chowdhury A."/>
            <person name="Snigdha A.R."/>
            <person name="Mortoza M.S."/>
            <person name="Matin S.A."/>
            <person name="Hoque S.M.E."/>
            <person name="Islam M.K."/>
            <person name="Roy D.K."/>
            <person name="Haider R."/>
            <person name="Moosa M.M."/>
            <person name="Elias S.M."/>
            <person name="Hasan A.M."/>
            <person name="Jahan S."/>
            <person name="Shafiuddin M."/>
            <person name="Mahmood N."/>
            <person name="Shommy N.S."/>
        </authorList>
    </citation>
    <scope>NUCLEOTIDE SEQUENCE [LARGE SCALE GENOMIC DNA]</scope>
    <source>
        <strain evidence="3">cv. O-4</strain>
    </source>
</reference>
<feature type="domain" description="F-box" evidence="1">
    <location>
        <begin position="18"/>
        <end position="65"/>
    </location>
</feature>
<dbReference type="GO" id="GO:0005737">
    <property type="term" value="C:cytoplasm"/>
    <property type="evidence" value="ECO:0007669"/>
    <property type="project" value="TreeGrafter"/>
</dbReference>
<dbReference type="InterPro" id="IPR001810">
    <property type="entry name" value="F-box_dom"/>
</dbReference>
<accession>A0A1R3JYI8</accession>
<organism evidence="2 3">
    <name type="scientific">Corchorus olitorius</name>
    <dbReference type="NCBI Taxonomy" id="93759"/>
    <lineage>
        <taxon>Eukaryota</taxon>
        <taxon>Viridiplantae</taxon>
        <taxon>Streptophyta</taxon>
        <taxon>Embryophyta</taxon>
        <taxon>Tracheophyta</taxon>
        <taxon>Spermatophyta</taxon>
        <taxon>Magnoliopsida</taxon>
        <taxon>eudicotyledons</taxon>
        <taxon>Gunneridae</taxon>
        <taxon>Pentapetalae</taxon>
        <taxon>rosids</taxon>
        <taxon>malvids</taxon>
        <taxon>Malvales</taxon>
        <taxon>Malvaceae</taxon>
        <taxon>Grewioideae</taxon>
        <taxon>Apeibeae</taxon>
        <taxon>Corchorus</taxon>
    </lineage>
</organism>
<dbReference type="EMBL" id="AWUE01015063">
    <property type="protein sequence ID" value="OMO99787.1"/>
    <property type="molecule type" value="Genomic_DNA"/>
</dbReference>
<evidence type="ECO:0000259" key="1">
    <source>
        <dbReference type="PROSITE" id="PS50181"/>
    </source>
</evidence>
<dbReference type="Gene3D" id="3.80.10.10">
    <property type="entry name" value="Ribonuclease Inhibitor"/>
    <property type="match status" value="1"/>
</dbReference>
<proteinExistence type="predicted"/>
<comment type="caution">
    <text evidence="2">The sequence shown here is derived from an EMBL/GenBank/DDBJ whole genome shotgun (WGS) entry which is preliminary data.</text>
</comment>
<dbReference type="AlphaFoldDB" id="A0A1R3JYI8"/>
<dbReference type="PANTHER" id="PTHR13382:SF16">
    <property type="entry name" value="F-BOX PROTEIN SKIP28"/>
    <property type="match status" value="1"/>
</dbReference>
<protein>
    <recommendedName>
        <fullName evidence="1">F-box domain-containing protein</fullName>
    </recommendedName>
</protein>
<name>A0A1R3JYI8_9ROSI</name>
<dbReference type="Proteomes" id="UP000187203">
    <property type="component" value="Unassembled WGS sequence"/>
</dbReference>
<dbReference type="OrthoDB" id="10044893at2759"/>
<sequence length="327" mass="37437">METSQSCKEHSSGNEEQEQEVAGLPHEALFLVLPYLPLLELLVMSEVCMPLKDAVKKDILPWLNIIVERPLNLRFSDEILMKVASKANGRLKTLALINCARITDNGLQRVIDENPLINKLHIPGCTALTPDGVISAVQKLCQHPHHSLKSIQINGIYNMKKEHLETLHSYLLTNQKQQQVQRKQKPVLYHNYSKFQGYRWEELGRIVDVEICPKCNEVRMVFDCPREECRRKKRDQQNCSLTDCRMCKFCIPRCEECGRCVQLGEMEEAVCADTLCSDCWILLSKCSFCNKPCCWQHTNLQVSSVGSSGWICCVCHDKFLSSDDVEH</sequence>